<proteinExistence type="predicted"/>
<dbReference type="InterPro" id="IPR021341">
    <property type="entry name" value="DUF2958"/>
</dbReference>
<keyword evidence="2" id="KW-1185">Reference proteome</keyword>
<sequence>MQTLIQKALLSLPDLYDTENTKDPICHIKLFTPDSNWTWYITEISKEDKDTCFGLVSGHELELGYFTLSELNSVRGPFGLKIEQDTSFTPTPLSEVKKLH</sequence>
<dbReference type="Pfam" id="PF11171">
    <property type="entry name" value="DUF2958"/>
    <property type="match status" value="1"/>
</dbReference>
<reference evidence="1 2" key="1">
    <citation type="submission" date="2020-05" db="EMBL/GenBank/DDBJ databases">
        <title>Sulfurimonas marisnigri, sp. nov., and Sulfurimonas baltica, sp. nov., manganese oxide reducing chemolithoautotrophs of the class Epsilonproteobacteria isolated from the pelagic redoxclines of the Black and Baltic Seas and emended description of the genus Sulfurimonas.</title>
        <authorList>
            <person name="Henkel J.V."/>
            <person name="Laudan C."/>
            <person name="Werner J."/>
            <person name="Neu T."/>
            <person name="Plewe S."/>
            <person name="Sproer C."/>
            <person name="Bunk B."/>
            <person name="Schulz-Vogt H.N."/>
        </authorList>
    </citation>
    <scope>NUCLEOTIDE SEQUENCE [LARGE SCALE GENOMIC DNA]</scope>
    <source>
        <strain evidence="1 2">GD2</strain>
    </source>
</reference>
<organism evidence="1 2">
    <name type="scientific">Candidatus Sulfurimonas baltica</name>
    <dbReference type="NCBI Taxonomy" id="2740404"/>
    <lineage>
        <taxon>Bacteria</taxon>
        <taxon>Pseudomonadati</taxon>
        <taxon>Campylobacterota</taxon>
        <taxon>Epsilonproteobacteria</taxon>
        <taxon>Campylobacterales</taxon>
        <taxon>Sulfurimonadaceae</taxon>
        <taxon>Sulfurimonas</taxon>
    </lineage>
</organism>
<dbReference type="EMBL" id="CP054492">
    <property type="protein sequence ID" value="QOY50942.1"/>
    <property type="molecule type" value="Genomic_DNA"/>
</dbReference>
<accession>A0A7S7LSX0</accession>
<name>A0A7S7LSX0_9BACT</name>
<dbReference type="RefSeq" id="WP_194368062.1">
    <property type="nucleotide sequence ID" value="NZ_CP054492.1"/>
</dbReference>
<protein>
    <submittedName>
        <fullName evidence="1">DUF2958 domain-containing protein</fullName>
    </submittedName>
</protein>
<evidence type="ECO:0000313" key="2">
    <source>
        <dbReference type="Proteomes" id="UP000593994"/>
    </source>
</evidence>
<dbReference type="Proteomes" id="UP000593994">
    <property type="component" value="Chromosome"/>
</dbReference>
<dbReference type="KEGG" id="sbal:HUE88_07235"/>
<evidence type="ECO:0000313" key="1">
    <source>
        <dbReference type="EMBL" id="QOY50942.1"/>
    </source>
</evidence>
<gene>
    <name evidence="1" type="ORF">HUE88_07235</name>
</gene>
<dbReference type="AlphaFoldDB" id="A0A7S7LSX0"/>